<accession>A0ACC2PUW6</accession>
<organism evidence="1 2">
    <name type="scientific">Eretmocerus hayati</name>
    <dbReference type="NCBI Taxonomy" id="131215"/>
    <lineage>
        <taxon>Eukaryota</taxon>
        <taxon>Metazoa</taxon>
        <taxon>Ecdysozoa</taxon>
        <taxon>Arthropoda</taxon>
        <taxon>Hexapoda</taxon>
        <taxon>Insecta</taxon>
        <taxon>Pterygota</taxon>
        <taxon>Neoptera</taxon>
        <taxon>Endopterygota</taxon>
        <taxon>Hymenoptera</taxon>
        <taxon>Apocrita</taxon>
        <taxon>Proctotrupomorpha</taxon>
        <taxon>Chalcidoidea</taxon>
        <taxon>Aphelinidae</taxon>
        <taxon>Aphelininae</taxon>
        <taxon>Eretmocerus</taxon>
    </lineage>
</organism>
<evidence type="ECO:0000313" key="1">
    <source>
        <dbReference type="EMBL" id="KAJ8687247.1"/>
    </source>
</evidence>
<comment type="caution">
    <text evidence="1">The sequence shown here is derived from an EMBL/GenBank/DDBJ whole genome shotgun (WGS) entry which is preliminary data.</text>
</comment>
<dbReference type="Proteomes" id="UP001239111">
    <property type="component" value="Chromosome 1"/>
</dbReference>
<sequence>MDSTILLLIVSLVASVYCVPKYDDGSFKLSSLDYSEKADKAQNRKVGPPRMRSRSDNDLAKNTNELNDRSPDARFDYSHVADSNVYGVGSHMAGGTDLGGLLLGAVIGIGTILIIPKLLYVFSGSHFGSHLGSHLGSHGAYGRSDDQGGMVQIASRVDDALAKHGIDTTACVQRLACSYSKQSTDANTKDQTSTIQQLIEAASGSKILRGTAIEEAIEVGRSGGNCAHAYHQCSLSPDIALPMLAKLIAGAA</sequence>
<name>A0ACC2PUW6_9HYME</name>
<reference evidence="1" key="1">
    <citation type="submission" date="2023-04" db="EMBL/GenBank/DDBJ databases">
        <title>A chromosome-level genome assembly of the parasitoid wasp Eretmocerus hayati.</title>
        <authorList>
            <person name="Zhong Y."/>
            <person name="Liu S."/>
            <person name="Liu Y."/>
        </authorList>
    </citation>
    <scope>NUCLEOTIDE SEQUENCE</scope>
    <source>
        <strain evidence="1">ZJU_SS_LIU_2023</strain>
    </source>
</reference>
<keyword evidence="2" id="KW-1185">Reference proteome</keyword>
<evidence type="ECO:0000313" key="2">
    <source>
        <dbReference type="Proteomes" id="UP001239111"/>
    </source>
</evidence>
<gene>
    <name evidence="1" type="ORF">QAD02_023041</name>
</gene>
<protein>
    <submittedName>
        <fullName evidence="1">Uncharacterized protein</fullName>
    </submittedName>
</protein>
<dbReference type="EMBL" id="CM056741">
    <property type="protein sequence ID" value="KAJ8687247.1"/>
    <property type="molecule type" value="Genomic_DNA"/>
</dbReference>
<proteinExistence type="predicted"/>